<dbReference type="InParanoid" id="A0A0H2RD33"/>
<dbReference type="Gene3D" id="3.40.50.12660">
    <property type="match status" value="1"/>
</dbReference>
<evidence type="ECO:0000259" key="2">
    <source>
        <dbReference type="Pfam" id="PF00656"/>
    </source>
</evidence>
<dbReference type="OrthoDB" id="3223806at2759"/>
<dbReference type="AlphaFoldDB" id="A0A0H2RD33"/>
<dbReference type="EMBL" id="KQ086045">
    <property type="protein sequence ID" value="KLO09800.1"/>
    <property type="molecule type" value="Genomic_DNA"/>
</dbReference>
<feature type="domain" description="Peptidase C14 caspase" evidence="2">
    <location>
        <begin position="4"/>
        <end position="280"/>
    </location>
</feature>
<gene>
    <name evidence="3" type="ORF">SCHPADRAFT_907491</name>
</gene>
<dbReference type="Proteomes" id="UP000053477">
    <property type="component" value="Unassembled WGS sequence"/>
</dbReference>
<dbReference type="Pfam" id="PF00656">
    <property type="entry name" value="Peptidase_C14"/>
    <property type="match status" value="1"/>
</dbReference>
<reference evidence="3 4" key="1">
    <citation type="submission" date="2015-04" db="EMBL/GenBank/DDBJ databases">
        <title>Complete genome sequence of Schizopora paradoxa KUC8140, a cosmopolitan wood degrader in East Asia.</title>
        <authorList>
            <consortium name="DOE Joint Genome Institute"/>
            <person name="Min B."/>
            <person name="Park H."/>
            <person name="Jang Y."/>
            <person name="Kim J.-J."/>
            <person name="Kim K.H."/>
            <person name="Pangilinan J."/>
            <person name="Lipzen A."/>
            <person name="Riley R."/>
            <person name="Grigoriev I.V."/>
            <person name="Spatafora J.W."/>
            <person name="Choi I.-G."/>
        </authorList>
    </citation>
    <scope>NUCLEOTIDE SEQUENCE [LARGE SCALE GENOMIC DNA]</scope>
    <source>
        <strain evidence="3 4">KUC8140</strain>
    </source>
</reference>
<dbReference type="PANTHER" id="PTHR48104:SF30">
    <property type="entry name" value="METACASPASE-1"/>
    <property type="match status" value="1"/>
</dbReference>
<comment type="similarity">
    <text evidence="1">Belongs to the peptidase C14B family.</text>
</comment>
<dbReference type="InterPro" id="IPR011600">
    <property type="entry name" value="Pept_C14_caspase"/>
</dbReference>
<name>A0A0H2RD33_9AGAM</name>
<evidence type="ECO:0000256" key="1">
    <source>
        <dbReference type="ARBA" id="ARBA00009005"/>
    </source>
</evidence>
<dbReference type="PANTHER" id="PTHR48104">
    <property type="entry name" value="METACASPASE-4"/>
    <property type="match status" value="1"/>
</dbReference>
<keyword evidence="4" id="KW-1185">Reference proteome</keyword>
<dbReference type="GO" id="GO:0004197">
    <property type="term" value="F:cysteine-type endopeptidase activity"/>
    <property type="evidence" value="ECO:0007669"/>
    <property type="project" value="InterPro"/>
</dbReference>
<organism evidence="3 4">
    <name type="scientific">Schizopora paradoxa</name>
    <dbReference type="NCBI Taxonomy" id="27342"/>
    <lineage>
        <taxon>Eukaryota</taxon>
        <taxon>Fungi</taxon>
        <taxon>Dikarya</taxon>
        <taxon>Basidiomycota</taxon>
        <taxon>Agaricomycotina</taxon>
        <taxon>Agaricomycetes</taxon>
        <taxon>Hymenochaetales</taxon>
        <taxon>Schizoporaceae</taxon>
        <taxon>Schizopora</taxon>
    </lineage>
</organism>
<dbReference type="GO" id="GO:0005737">
    <property type="term" value="C:cytoplasm"/>
    <property type="evidence" value="ECO:0007669"/>
    <property type="project" value="TreeGrafter"/>
</dbReference>
<dbReference type="GO" id="GO:0006508">
    <property type="term" value="P:proteolysis"/>
    <property type="evidence" value="ECO:0007669"/>
    <property type="project" value="InterPro"/>
</dbReference>
<dbReference type="InterPro" id="IPR050452">
    <property type="entry name" value="Metacaspase"/>
</dbReference>
<evidence type="ECO:0000313" key="3">
    <source>
        <dbReference type="EMBL" id="KLO09800.1"/>
    </source>
</evidence>
<protein>
    <recommendedName>
        <fullName evidence="2">Peptidase C14 caspase domain-containing protein</fullName>
    </recommendedName>
</protein>
<evidence type="ECO:0000313" key="4">
    <source>
        <dbReference type="Proteomes" id="UP000053477"/>
    </source>
</evidence>
<accession>A0A0H2RD33</accession>
<sequence length="361" mass="40706">MLLRKKALLVCSQHARKGKNTSPIRNLEKHCGDFENLITEKYGYKSESTTVLLDSKRNMNNDRLAHLRPTRDNIIHEISKLAKYARSGDQLLILLSGHGCRVPSQSTNANQDERVYEALVPCDGKVTKDGSYAPKTLVSYDEICELLTRALVKGARVIVILDTCHSGAAMAFPDFGYNRLHSPQKTDPQMKDAAGEKEHVVLGEDVQPLLPPYSEIRNDPIPQNVISISSFLISYVDPVDLVEVARGVSVTQALVEALGKDPQPTYRSLLEAMSRLLDEQAQELAKFYYIRKKYRERKGDLAFLMSSEVASLKRSYYLSIVESAENKSEDEWEEFVLNCEPTWKPQIGSQNVLNLDDKFLL</sequence>
<proteinExistence type="inferred from homology"/>